<evidence type="ECO:0000313" key="4">
    <source>
        <dbReference type="Proteomes" id="UP001058072"/>
    </source>
</evidence>
<evidence type="ECO:0000259" key="2">
    <source>
        <dbReference type="PROSITE" id="PS50172"/>
    </source>
</evidence>
<dbReference type="NCBIfam" id="NF004844">
    <property type="entry name" value="PRK06195.1"/>
    <property type="match status" value="1"/>
</dbReference>
<dbReference type="GO" id="GO:0008408">
    <property type="term" value="F:3'-5' exonuclease activity"/>
    <property type="evidence" value="ECO:0007669"/>
    <property type="project" value="TreeGrafter"/>
</dbReference>
<dbReference type="GO" id="GO:0005829">
    <property type="term" value="C:cytosol"/>
    <property type="evidence" value="ECO:0007669"/>
    <property type="project" value="TreeGrafter"/>
</dbReference>
<organism evidence="3 4">
    <name type="scientific">Turicibacter bilis</name>
    <dbReference type="NCBI Taxonomy" id="2735723"/>
    <lineage>
        <taxon>Bacteria</taxon>
        <taxon>Bacillati</taxon>
        <taxon>Bacillota</taxon>
        <taxon>Erysipelotrichia</taxon>
        <taxon>Erysipelotrichales</taxon>
        <taxon>Turicibacteraceae</taxon>
        <taxon>Turicibacter</taxon>
    </lineage>
</organism>
<dbReference type="InterPro" id="IPR036397">
    <property type="entry name" value="RNaseH_sf"/>
</dbReference>
<dbReference type="CDD" id="cd06130">
    <property type="entry name" value="DNA_pol_III_epsilon_like"/>
    <property type="match status" value="1"/>
</dbReference>
<keyword evidence="1" id="KW-0378">Hydrolase</keyword>
<dbReference type="Proteomes" id="UP001058072">
    <property type="component" value="Chromosome"/>
</dbReference>
<dbReference type="Pfam" id="PF00929">
    <property type="entry name" value="RNase_T"/>
    <property type="match status" value="1"/>
</dbReference>
<dbReference type="AlphaFoldDB" id="A0A9Q9CQC7"/>
<keyword evidence="1" id="KW-0269">Exonuclease</keyword>
<dbReference type="GO" id="GO:0003676">
    <property type="term" value="F:nucleic acid binding"/>
    <property type="evidence" value="ECO:0007669"/>
    <property type="project" value="InterPro"/>
</dbReference>
<feature type="domain" description="BRCT" evidence="2">
    <location>
        <begin position="214"/>
        <end position="307"/>
    </location>
</feature>
<dbReference type="SMART" id="SM00479">
    <property type="entry name" value="EXOIII"/>
    <property type="match status" value="1"/>
</dbReference>
<dbReference type="PROSITE" id="PS50172">
    <property type="entry name" value="BRCT"/>
    <property type="match status" value="1"/>
</dbReference>
<dbReference type="InterPro" id="IPR001357">
    <property type="entry name" value="BRCT_dom"/>
</dbReference>
<protein>
    <submittedName>
        <fullName evidence="3">3'-5' exoribonuclease</fullName>
    </submittedName>
</protein>
<proteinExistence type="predicted"/>
<dbReference type="RefSeq" id="WP_212724585.1">
    <property type="nucleotide sequence ID" value="NZ_CP071250.1"/>
</dbReference>
<dbReference type="Pfam" id="PF00533">
    <property type="entry name" value="BRCT"/>
    <property type="match status" value="1"/>
</dbReference>
<dbReference type="CDD" id="cd17748">
    <property type="entry name" value="BRCT_DNA_ligase_like"/>
    <property type="match status" value="1"/>
</dbReference>
<dbReference type="InterPro" id="IPR013520">
    <property type="entry name" value="Ribonucl_H"/>
</dbReference>
<sequence>MNFIAIDFETANEKRASACSLGMTIVKNGQVVDELYYLIKPKELRFSPMNTWIHGLRAHDVKNAKEFDALWPELEPYFRNNFVIAHNASFDISVLRATLDAYSLPYPSFDYGCTMLLAKNFFPMLENAKLNTVNHYLGLEFNHHHAGADAFACANILLKVKDELNSLTIHDVFDQVGIKPGKVYNKGYQAPKKGHSTLTSNRQFQRTTSPLFNSQTDFFKHKTVVFTGPLQSLSRTEAIGLIGQLGGTVGSSVTKKTNIIVTGIKNIYELSADEMSTKLKKAIQLVYHGQEILFLNEDEFLKILTSS</sequence>
<dbReference type="EMBL" id="CP071250">
    <property type="protein sequence ID" value="UUF08032.1"/>
    <property type="molecule type" value="Genomic_DNA"/>
</dbReference>
<dbReference type="SUPFAM" id="SSF52113">
    <property type="entry name" value="BRCT domain"/>
    <property type="match status" value="1"/>
</dbReference>
<dbReference type="InterPro" id="IPR012337">
    <property type="entry name" value="RNaseH-like_sf"/>
</dbReference>
<evidence type="ECO:0000256" key="1">
    <source>
        <dbReference type="ARBA" id="ARBA00022839"/>
    </source>
</evidence>
<dbReference type="PANTHER" id="PTHR30231:SF42">
    <property type="entry name" value="EXONUCLEASE"/>
    <property type="match status" value="1"/>
</dbReference>
<dbReference type="FunFam" id="3.30.420.10:FF:000045">
    <property type="entry name" value="3'-5' exonuclease DinG"/>
    <property type="match status" value="1"/>
</dbReference>
<dbReference type="InterPro" id="IPR036420">
    <property type="entry name" value="BRCT_dom_sf"/>
</dbReference>
<name>A0A9Q9CQC7_9FIRM</name>
<reference evidence="3" key="1">
    <citation type="submission" date="2021-03" db="EMBL/GenBank/DDBJ databases">
        <title>Comparative Genomics and Metabolomics in the genus Turicibacter.</title>
        <authorList>
            <person name="Maki J."/>
            <person name="Looft T."/>
        </authorList>
    </citation>
    <scope>NUCLEOTIDE SEQUENCE</scope>
    <source>
        <strain evidence="3">ISU324</strain>
    </source>
</reference>
<dbReference type="Gene3D" id="3.30.420.10">
    <property type="entry name" value="Ribonuclease H-like superfamily/Ribonuclease H"/>
    <property type="match status" value="1"/>
</dbReference>
<evidence type="ECO:0000313" key="3">
    <source>
        <dbReference type="EMBL" id="UUF08032.1"/>
    </source>
</evidence>
<dbReference type="SMART" id="SM00292">
    <property type="entry name" value="BRCT"/>
    <property type="match status" value="1"/>
</dbReference>
<dbReference type="Gene3D" id="3.40.50.10190">
    <property type="entry name" value="BRCT domain"/>
    <property type="match status" value="1"/>
</dbReference>
<gene>
    <name evidence="3" type="ORF">J0J70_10475</name>
</gene>
<dbReference type="PANTHER" id="PTHR30231">
    <property type="entry name" value="DNA POLYMERASE III SUBUNIT EPSILON"/>
    <property type="match status" value="1"/>
</dbReference>
<keyword evidence="1" id="KW-0540">Nuclease</keyword>
<dbReference type="SUPFAM" id="SSF53098">
    <property type="entry name" value="Ribonuclease H-like"/>
    <property type="match status" value="1"/>
</dbReference>
<accession>A0A9Q9CQC7</accession>